<dbReference type="KEGG" id="aca:ACP_3454"/>
<accession>C1F6Y5</accession>
<dbReference type="HOGENOM" id="CLU_2091485_0_0_0"/>
<dbReference type="AlphaFoldDB" id="C1F6Y5"/>
<evidence type="ECO:0000313" key="2">
    <source>
        <dbReference type="Proteomes" id="UP000002207"/>
    </source>
</evidence>
<dbReference type="STRING" id="240015.ACP_3454"/>
<dbReference type="Proteomes" id="UP000002207">
    <property type="component" value="Chromosome"/>
</dbReference>
<reference evidence="1 2" key="1">
    <citation type="journal article" date="2009" name="Appl. Environ. Microbiol.">
        <title>Three genomes from the phylum Acidobacteria provide insight into the lifestyles of these microorganisms in soils.</title>
        <authorList>
            <person name="Ward N.L."/>
            <person name="Challacombe J.F."/>
            <person name="Janssen P.H."/>
            <person name="Henrissat B."/>
            <person name="Coutinho P.M."/>
            <person name="Wu M."/>
            <person name="Xie G."/>
            <person name="Haft D.H."/>
            <person name="Sait M."/>
            <person name="Badger J."/>
            <person name="Barabote R.D."/>
            <person name="Bradley B."/>
            <person name="Brettin T.S."/>
            <person name="Brinkac L.M."/>
            <person name="Bruce D."/>
            <person name="Creasy T."/>
            <person name="Daugherty S.C."/>
            <person name="Davidsen T.M."/>
            <person name="DeBoy R.T."/>
            <person name="Detter J.C."/>
            <person name="Dodson R.J."/>
            <person name="Durkin A.S."/>
            <person name="Ganapathy A."/>
            <person name="Gwinn-Giglio M."/>
            <person name="Han C.S."/>
            <person name="Khouri H."/>
            <person name="Kiss H."/>
            <person name="Kothari S.P."/>
            <person name="Madupu R."/>
            <person name="Nelson K.E."/>
            <person name="Nelson W.C."/>
            <person name="Paulsen I."/>
            <person name="Penn K."/>
            <person name="Ren Q."/>
            <person name="Rosovitz M.J."/>
            <person name="Selengut J.D."/>
            <person name="Shrivastava S."/>
            <person name="Sullivan S.A."/>
            <person name="Tapia R."/>
            <person name="Thompson L.S."/>
            <person name="Watkins K.L."/>
            <person name="Yang Q."/>
            <person name="Yu C."/>
            <person name="Zafar N."/>
            <person name="Zhou L."/>
            <person name="Kuske C.R."/>
        </authorList>
    </citation>
    <scope>NUCLEOTIDE SEQUENCE [LARGE SCALE GENOMIC DNA]</scope>
    <source>
        <strain evidence="2">ATCC 51196 / DSM 11244 / BCRC 80197 / JCM 7670 / NBRC 15755 / NCIMB 13165 / 161</strain>
    </source>
</reference>
<gene>
    <name evidence="1" type="ordered locus">ACP_3454</name>
</gene>
<name>C1F6Y5_ACIC5</name>
<dbReference type="EMBL" id="CP001472">
    <property type="protein sequence ID" value="ACO33653.1"/>
    <property type="molecule type" value="Genomic_DNA"/>
</dbReference>
<protein>
    <submittedName>
        <fullName evidence="1">Uncharacterized protein</fullName>
    </submittedName>
</protein>
<dbReference type="InParanoid" id="C1F6Y5"/>
<sequence length="116" mass="13062">MPIWHWSTPAAELSCSPAPASVLPSLREGKPRLMAFSESYHCDVCGKDKSDTSSDWWLMWTEDFDPPGPSDIQPSMRLTRWNTLQAHAPETRHLCGATCVQTLLNRWMSGTKTATR</sequence>
<proteinExistence type="predicted"/>
<dbReference type="eggNOG" id="ENOG5033H52">
    <property type="taxonomic scope" value="Bacteria"/>
</dbReference>
<evidence type="ECO:0000313" key="1">
    <source>
        <dbReference type="EMBL" id="ACO33653.1"/>
    </source>
</evidence>
<organism evidence="1 2">
    <name type="scientific">Acidobacterium capsulatum (strain ATCC 51196 / DSM 11244 / BCRC 80197 / JCM 7670 / NBRC 15755 / NCIMB 13165 / 161)</name>
    <dbReference type="NCBI Taxonomy" id="240015"/>
    <lineage>
        <taxon>Bacteria</taxon>
        <taxon>Pseudomonadati</taxon>
        <taxon>Acidobacteriota</taxon>
        <taxon>Terriglobia</taxon>
        <taxon>Terriglobales</taxon>
        <taxon>Acidobacteriaceae</taxon>
        <taxon>Acidobacterium</taxon>
    </lineage>
</organism>
<keyword evidence="2" id="KW-1185">Reference proteome</keyword>